<feature type="transmembrane region" description="Helical" evidence="9">
    <location>
        <begin position="100"/>
        <end position="127"/>
    </location>
</feature>
<dbReference type="PANTHER" id="PTHR11616:SF240">
    <property type="entry name" value="BLOATED TUBULES, ISOFORM B-RELATED"/>
    <property type="match status" value="1"/>
</dbReference>
<keyword evidence="7 9" id="KW-0472">Membrane</keyword>
<comment type="similarity">
    <text evidence="2">Belongs to the sodium:neurotransmitter symporter (SNF) (TC 2.A.22) family.</text>
</comment>
<feature type="transmembrane region" description="Helical" evidence="9">
    <location>
        <begin position="379"/>
        <end position="405"/>
    </location>
</feature>
<dbReference type="GO" id="GO:0005886">
    <property type="term" value="C:plasma membrane"/>
    <property type="evidence" value="ECO:0007669"/>
    <property type="project" value="TreeGrafter"/>
</dbReference>
<evidence type="ECO:0000256" key="5">
    <source>
        <dbReference type="ARBA" id="ARBA00022847"/>
    </source>
</evidence>
<reference evidence="10" key="2">
    <citation type="journal article" date="2008" name="Bioinformatics">
        <title>Assembly reconciliation.</title>
        <authorList>
            <person name="Zimin A.V."/>
            <person name="Smith D.R."/>
            <person name="Sutton G."/>
            <person name="Yorke J.A."/>
        </authorList>
    </citation>
    <scope>NUCLEOTIDE SEQUENCE</scope>
    <source>
        <strain evidence="10">TSC#15081-1352.22</strain>
    </source>
</reference>
<feature type="transmembrane region" description="Helical" evidence="9">
    <location>
        <begin position="523"/>
        <end position="547"/>
    </location>
</feature>
<evidence type="ECO:0000256" key="8">
    <source>
        <dbReference type="PIRSR" id="PIRSR600175-1"/>
    </source>
</evidence>
<reference evidence="10 12" key="1">
    <citation type="journal article" date="2007" name="Nature">
        <title>Evolution of genes and genomes on the Drosophila phylogeny.</title>
        <authorList>
            <consortium name="Drosophila 12 Genomes Consortium"/>
            <person name="Clark A.G."/>
            <person name="Eisen M.B."/>
            <person name="Smith D.R."/>
            <person name="Bergman C.M."/>
            <person name="Oliver B."/>
            <person name="Markow T.A."/>
            <person name="Kaufman T.C."/>
            <person name="Kellis M."/>
            <person name="Gelbart W."/>
            <person name="Iyer V.N."/>
            <person name="Pollard D.A."/>
            <person name="Sackton T.B."/>
            <person name="Larracuente A.M."/>
            <person name="Singh N.D."/>
            <person name="Abad J.P."/>
            <person name="Abt D.N."/>
            <person name="Adryan B."/>
            <person name="Aguade M."/>
            <person name="Akashi H."/>
            <person name="Anderson W.W."/>
            <person name="Aquadro C.F."/>
            <person name="Ardell D.H."/>
            <person name="Arguello R."/>
            <person name="Artieri C.G."/>
            <person name="Barbash D.A."/>
            <person name="Barker D."/>
            <person name="Barsanti P."/>
            <person name="Batterham P."/>
            <person name="Batzoglou S."/>
            <person name="Begun D."/>
            <person name="Bhutkar A."/>
            <person name="Blanco E."/>
            <person name="Bosak S.A."/>
            <person name="Bradley R.K."/>
            <person name="Brand A.D."/>
            <person name="Brent M.R."/>
            <person name="Brooks A.N."/>
            <person name="Brown R.H."/>
            <person name="Butlin R.K."/>
            <person name="Caggese C."/>
            <person name="Calvi B.R."/>
            <person name="Bernardo de Carvalho A."/>
            <person name="Caspi A."/>
            <person name="Castrezana S."/>
            <person name="Celniker S.E."/>
            <person name="Chang J.L."/>
            <person name="Chapple C."/>
            <person name="Chatterji S."/>
            <person name="Chinwalla A."/>
            <person name="Civetta A."/>
            <person name="Clifton S.W."/>
            <person name="Comeron J.M."/>
            <person name="Costello J.C."/>
            <person name="Coyne J.A."/>
            <person name="Daub J."/>
            <person name="David R.G."/>
            <person name="Delcher A.L."/>
            <person name="Delehaunty K."/>
            <person name="Do C.B."/>
            <person name="Ebling H."/>
            <person name="Edwards K."/>
            <person name="Eickbush T."/>
            <person name="Evans J.D."/>
            <person name="Filipski A."/>
            <person name="Findeiss S."/>
            <person name="Freyhult E."/>
            <person name="Fulton L."/>
            <person name="Fulton R."/>
            <person name="Garcia A.C."/>
            <person name="Gardiner A."/>
            <person name="Garfield D.A."/>
            <person name="Garvin B.E."/>
            <person name="Gibson G."/>
            <person name="Gilbert D."/>
            <person name="Gnerre S."/>
            <person name="Godfrey J."/>
            <person name="Good R."/>
            <person name="Gotea V."/>
            <person name="Gravely B."/>
            <person name="Greenberg A.J."/>
            <person name="Griffiths-Jones S."/>
            <person name="Gross S."/>
            <person name="Guigo R."/>
            <person name="Gustafson E.A."/>
            <person name="Haerty W."/>
            <person name="Hahn M.W."/>
            <person name="Halligan D.L."/>
            <person name="Halpern A.L."/>
            <person name="Halter G.M."/>
            <person name="Han M.V."/>
            <person name="Heger A."/>
            <person name="Hillier L."/>
            <person name="Hinrichs A.S."/>
            <person name="Holmes I."/>
            <person name="Hoskins R.A."/>
            <person name="Hubisz M.J."/>
            <person name="Hultmark D."/>
            <person name="Huntley M.A."/>
            <person name="Jaffe D.B."/>
            <person name="Jagadeeshan S."/>
            <person name="Jeck W.R."/>
            <person name="Johnson J."/>
            <person name="Jones C.D."/>
            <person name="Jordan W.C."/>
            <person name="Karpen G.H."/>
            <person name="Kataoka E."/>
            <person name="Keightley P.D."/>
            <person name="Kheradpour P."/>
            <person name="Kirkness E.F."/>
            <person name="Koerich L.B."/>
            <person name="Kristiansen K."/>
            <person name="Kudrna D."/>
            <person name="Kulathinal R.J."/>
            <person name="Kumar S."/>
            <person name="Kwok R."/>
            <person name="Lander E."/>
            <person name="Langley C.H."/>
            <person name="Lapoint R."/>
            <person name="Lazzaro B.P."/>
            <person name="Lee S.J."/>
            <person name="Levesque L."/>
            <person name="Li R."/>
            <person name="Lin C.F."/>
            <person name="Lin M.F."/>
            <person name="Lindblad-Toh K."/>
            <person name="Llopart A."/>
            <person name="Long M."/>
            <person name="Low L."/>
            <person name="Lozovsky E."/>
            <person name="Lu J."/>
            <person name="Luo M."/>
            <person name="Machado C.A."/>
            <person name="Makalowski W."/>
            <person name="Marzo M."/>
            <person name="Matsuda M."/>
            <person name="Matzkin L."/>
            <person name="McAllister B."/>
            <person name="McBride C.S."/>
            <person name="McKernan B."/>
            <person name="McKernan K."/>
            <person name="Mendez-Lago M."/>
            <person name="Minx P."/>
            <person name="Mollenhauer M.U."/>
            <person name="Montooth K."/>
            <person name="Mount S.M."/>
            <person name="Mu X."/>
            <person name="Myers E."/>
            <person name="Negre B."/>
            <person name="Newfeld S."/>
            <person name="Nielsen R."/>
            <person name="Noor M.A."/>
            <person name="O'Grady P."/>
            <person name="Pachter L."/>
            <person name="Papaceit M."/>
            <person name="Parisi M.J."/>
            <person name="Parisi M."/>
            <person name="Parts L."/>
            <person name="Pedersen J.S."/>
            <person name="Pesole G."/>
            <person name="Phillippy A.M."/>
            <person name="Ponting C.P."/>
            <person name="Pop M."/>
            <person name="Porcelli D."/>
            <person name="Powell J.R."/>
            <person name="Prohaska S."/>
            <person name="Pruitt K."/>
            <person name="Puig M."/>
            <person name="Quesneville H."/>
            <person name="Ram K.R."/>
            <person name="Rand D."/>
            <person name="Rasmussen M.D."/>
            <person name="Reed L.K."/>
            <person name="Reenan R."/>
            <person name="Reily A."/>
            <person name="Remington K.A."/>
            <person name="Rieger T.T."/>
            <person name="Ritchie M.G."/>
            <person name="Robin C."/>
            <person name="Rogers Y.H."/>
            <person name="Rohde C."/>
            <person name="Rozas J."/>
            <person name="Rubenfield M.J."/>
            <person name="Ruiz A."/>
            <person name="Russo S."/>
            <person name="Salzberg S.L."/>
            <person name="Sanchez-Gracia A."/>
            <person name="Saranga D.J."/>
            <person name="Sato H."/>
            <person name="Schaeffer S.W."/>
            <person name="Schatz M.C."/>
            <person name="Schlenke T."/>
            <person name="Schwartz R."/>
            <person name="Segarra C."/>
            <person name="Singh R.S."/>
            <person name="Sirot L."/>
            <person name="Sirota M."/>
            <person name="Sisneros N.B."/>
            <person name="Smith C.D."/>
            <person name="Smith T.F."/>
            <person name="Spieth J."/>
            <person name="Stage D.E."/>
            <person name="Stark A."/>
            <person name="Stephan W."/>
            <person name="Strausberg R.L."/>
            <person name="Strempel S."/>
            <person name="Sturgill D."/>
            <person name="Sutton G."/>
            <person name="Sutton G.G."/>
            <person name="Tao W."/>
            <person name="Teichmann S."/>
            <person name="Tobari Y.N."/>
            <person name="Tomimura Y."/>
            <person name="Tsolas J.M."/>
            <person name="Valente V.L."/>
            <person name="Venter E."/>
            <person name="Venter J.C."/>
            <person name="Vicario S."/>
            <person name="Vieira F.G."/>
            <person name="Vilella A.J."/>
            <person name="Villasante A."/>
            <person name="Walenz B."/>
            <person name="Wang J."/>
            <person name="Wasserman M."/>
            <person name="Watts T."/>
            <person name="Wilson D."/>
            <person name="Wilson R.K."/>
            <person name="Wing R.A."/>
            <person name="Wolfner M.F."/>
            <person name="Wong A."/>
            <person name="Wong G.K."/>
            <person name="Wu C.I."/>
            <person name="Wu G."/>
            <person name="Yamamoto D."/>
            <person name="Yang H.P."/>
            <person name="Yang S.P."/>
            <person name="Yorke J.A."/>
            <person name="Yoshida K."/>
            <person name="Zdobnov E."/>
            <person name="Zhang P."/>
            <person name="Zhang Y."/>
            <person name="Zimin A.V."/>
            <person name="Baldwin J."/>
            <person name="Abdouelleil A."/>
            <person name="Abdulkadir J."/>
            <person name="Abebe A."/>
            <person name="Abera B."/>
            <person name="Abreu J."/>
            <person name="Acer S.C."/>
            <person name="Aftuck L."/>
            <person name="Alexander A."/>
            <person name="An P."/>
            <person name="Anderson E."/>
            <person name="Anderson S."/>
            <person name="Arachi H."/>
            <person name="Azer M."/>
            <person name="Bachantsang P."/>
            <person name="Barry A."/>
            <person name="Bayul T."/>
            <person name="Berlin A."/>
            <person name="Bessette D."/>
            <person name="Bloom T."/>
            <person name="Blye J."/>
            <person name="Boguslavskiy L."/>
            <person name="Bonnet C."/>
            <person name="Boukhgalter B."/>
            <person name="Bourzgui I."/>
            <person name="Brown A."/>
            <person name="Cahill P."/>
            <person name="Channer S."/>
            <person name="Cheshatsang Y."/>
            <person name="Chuda L."/>
            <person name="Citroen M."/>
            <person name="Collymore A."/>
            <person name="Cooke P."/>
            <person name="Costello M."/>
            <person name="D'Aco K."/>
            <person name="Daza R."/>
            <person name="De Haan G."/>
            <person name="DeGray S."/>
            <person name="DeMaso C."/>
            <person name="Dhargay N."/>
            <person name="Dooley K."/>
            <person name="Dooley E."/>
            <person name="Doricent M."/>
            <person name="Dorje P."/>
            <person name="Dorjee K."/>
            <person name="Dupes A."/>
            <person name="Elong R."/>
            <person name="Falk J."/>
            <person name="Farina A."/>
            <person name="Faro S."/>
            <person name="Ferguson D."/>
            <person name="Fisher S."/>
            <person name="Foley C.D."/>
            <person name="Franke A."/>
            <person name="Friedrich D."/>
            <person name="Gadbois L."/>
            <person name="Gearin G."/>
            <person name="Gearin C.R."/>
            <person name="Giannoukos G."/>
            <person name="Goode T."/>
            <person name="Graham J."/>
            <person name="Grandbois E."/>
            <person name="Grewal S."/>
            <person name="Gyaltsen K."/>
            <person name="Hafez N."/>
            <person name="Hagos B."/>
            <person name="Hall J."/>
            <person name="Henson C."/>
            <person name="Hollinger A."/>
            <person name="Honan T."/>
            <person name="Huard M.D."/>
            <person name="Hughes L."/>
            <person name="Hurhula B."/>
            <person name="Husby M.E."/>
            <person name="Kamat A."/>
            <person name="Kanga B."/>
            <person name="Kashin S."/>
            <person name="Khazanovich D."/>
            <person name="Kisner P."/>
            <person name="Lance K."/>
            <person name="Lara M."/>
            <person name="Lee W."/>
            <person name="Lennon N."/>
            <person name="Letendre F."/>
            <person name="LeVine R."/>
            <person name="Lipovsky A."/>
            <person name="Liu X."/>
            <person name="Liu J."/>
            <person name="Liu S."/>
            <person name="Lokyitsang T."/>
            <person name="Lokyitsang Y."/>
            <person name="Lubonja R."/>
            <person name="Lui A."/>
            <person name="MacDonald P."/>
            <person name="Magnisalis V."/>
            <person name="Maru K."/>
            <person name="Matthews C."/>
            <person name="McCusker W."/>
            <person name="McDonough S."/>
            <person name="Mehta T."/>
            <person name="Meldrim J."/>
            <person name="Meneus L."/>
            <person name="Mihai O."/>
            <person name="Mihalev A."/>
            <person name="Mihova T."/>
            <person name="Mittelman R."/>
            <person name="Mlenga V."/>
            <person name="Montmayeur A."/>
            <person name="Mulrain L."/>
            <person name="Navidi A."/>
            <person name="Naylor J."/>
            <person name="Negash T."/>
            <person name="Nguyen T."/>
            <person name="Nguyen N."/>
            <person name="Nicol R."/>
            <person name="Norbu C."/>
            <person name="Norbu N."/>
            <person name="Novod N."/>
            <person name="O'Neill B."/>
            <person name="Osman S."/>
            <person name="Markiewicz E."/>
            <person name="Oyono O.L."/>
            <person name="Patti C."/>
            <person name="Phunkhang P."/>
            <person name="Pierre F."/>
            <person name="Priest M."/>
            <person name="Raghuraman S."/>
            <person name="Rege F."/>
            <person name="Reyes R."/>
            <person name="Rise C."/>
            <person name="Rogov P."/>
            <person name="Ross K."/>
            <person name="Ryan E."/>
            <person name="Settipalli S."/>
            <person name="Shea T."/>
            <person name="Sherpa N."/>
            <person name="Shi L."/>
            <person name="Shih D."/>
            <person name="Sparrow T."/>
            <person name="Spaulding J."/>
            <person name="Stalker J."/>
            <person name="Stange-Thomann N."/>
            <person name="Stavropoulos S."/>
            <person name="Stone C."/>
            <person name="Strader C."/>
            <person name="Tesfaye S."/>
            <person name="Thomson T."/>
            <person name="Thoulutsang Y."/>
            <person name="Thoulutsang D."/>
            <person name="Topham K."/>
            <person name="Topping I."/>
            <person name="Tsamla T."/>
            <person name="Vassiliev H."/>
            <person name="Vo A."/>
            <person name="Wangchuk T."/>
            <person name="Wangdi T."/>
            <person name="Weiand M."/>
            <person name="Wilkinson J."/>
            <person name="Wilson A."/>
            <person name="Yadav S."/>
            <person name="Young G."/>
            <person name="Yu Q."/>
            <person name="Zembek L."/>
            <person name="Zhong D."/>
            <person name="Zimmer A."/>
            <person name="Zwirko Z."/>
            <person name="Jaffe D.B."/>
            <person name="Alvarez P."/>
            <person name="Brockman W."/>
            <person name="Butler J."/>
            <person name="Chin C."/>
            <person name="Gnerre S."/>
            <person name="Grabherr M."/>
            <person name="Kleber M."/>
            <person name="Mauceli E."/>
            <person name="MacCallum I."/>
        </authorList>
    </citation>
    <scope>NUCLEOTIDE SEQUENCE [LARGE SCALE GENOMIC DNA]</scope>
    <source>
        <strain evidence="10">TSC#15081-1352.22</strain>
        <strain evidence="12">Tucson 15081-1352.22</strain>
    </source>
</reference>
<dbReference type="GO" id="GO:0015375">
    <property type="term" value="F:glycine:sodium symporter activity"/>
    <property type="evidence" value="ECO:0007669"/>
    <property type="project" value="TreeGrafter"/>
</dbReference>
<dbReference type="SUPFAM" id="SSF161070">
    <property type="entry name" value="SNF-like"/>
    <property type="match status" value="1"/>
</dbReference>
<dbReference type="OMA" id="MIYETSY"/>
<feature type="transmembrane region" description="Helical" evidence="9">
    <location>
        <begin position="490"/>
        <end position="511"/>
    </location>
</feature>
<keyword evidence="3" id="KW-0813">Transport</keyword>
<proteinExistence type="inferred from homology"/>
<evidence type="ECO:0000313" key="10">
    <source>
        <dbReference type="EMBL" id="EDW13037.1"/>
    </source>
</evidence>
<dbReference type="OrthoDB" id="7966043at2759"/>
<dbReference type="EMBL" id="CH933807">
    <property type="protein sequence ID" value="KRG03556.1"/>
    <property type="molecule type" value="Genomic_DNA"/>
</dbReference>
<dbReference type="InterPro" id="IPR037272">
    <property type="entry name" value="SNS_sf"/>
</dbReference>
<evidence type="ECO:0000256" key="6">
    <source>
        <dbReference type="ARBA" id="ARBA00022989"/>
    </source>
</evidence>
<dbReference type="eggNOG" id="KOG3660">
    <property type="taxonomic scope" value="Eukaryota"/>
</dbReference>
<dbReference type="PROSITE" id="PS50267">
    <property type="entry name" value="NA_NEUROTRAN_SYMP_3"/>
    <property type="match status" value="1"/>
</dbReference>
<dbReference type="HOGENOM" id="CLU_006855_9_6_1"/>
<feature type="transmembrane region" description="Helical" evidence="9">
    <location>
        <begin position="29"/>
        <end position="49"/>
    </location>
</feature>
<evidence type="ECO:0000256" key="2">
    <source>
        <dbReference type="ARBA" id="ARBA00006459"/>
    </source>
</evidence>
<dbReference type="InParanoid" id="B4KF54"/>
<dbReference type="KEGG" id="dmo:Dmoj_GI18002"/>
<dbReference type="GO" id="GO:0046872">
    <property type="term" value="F:metal ion binding"/>
    <property type="evidence" value="ECO:0007669"/>
    <property type="project" value="UniProtKB-KW"/>
</dbReference>
<protein>
    <submittedName>
        <fullName evidence="10">Uncharacterized protein, isoform A</fullName>
    </submittedName>
    <submittedName>
        <fullName evidence="11">Uncharacterized protein, isoform B</fullName>
    </submittedName>
</protein>
<keyword evidence="8" id="KW-0479">Metal-binding</keyword>
<evidence type="ECO:0000256" key="4">
    <source>
        <dbReference type="ARBA" id="ARBA00022692"/>
    </source>
</evidence>
<feature type="transmembrane region" description="Helical" evidence="9">
    <location>
        <begin position="450"/>
        <end position="469"/>
    </location>
</feature>
<reference evidence="10" key="3">
    <citation type="submission" date="2008-06" db="EMBL/GenBank/DDBJ databases">
        <authorList>
            <consortium name="FlyBase"/>
        </authorList>
    </citation>
    <scope>NUCLEOTIDE SEQUENCE</scope>
    <source>
        <strain evidence="10">TSC#15081-1352.22</strain>
    </source>
</reference>
<gene>
    <name evidence="10" type="primary">Dmoj\GI18002</name>
    <name evidence="10" type="ORF">Dmoj_GI18002</name>
</gene>
<accession>B4KF54</accession>
<dbReference type="CDD" id="cd06857">
    <property type="entry name" value="SLC5-6-like_sbd"/>
    <property type="match status" value="1"/>
</dbReference>
<evidence type="ECO:0000313" key="11">
    <source>
        <dbReference type="EMBL" id="KRG03556.1"/>
    </source>
</evidence>
<comment type="subcellular location">
    <subcellularLocation>
        <location evidence="1">Membrane</location>
        <topology evidence="1">Multi-pass membrane protein</topology>
    </subcellularLocation>
</comment>
<dbReference type="AlphaFoldDB" id="B4KF54"/>
<organism evidence="10 12">
    <name type="scientific">Drosophila mojavensis</name>
    <name type="common">Fruit fly</name>
    <dbReference type="NCBI Taxonomy" id="7230"/>
    <lineage>
        <taxon>Eukaryota</taxon>
        <taxon>Metazoa</taxon>
        <taxon>Ecdysozoa</taxon>
        <taxon>Arthropoda</taxon>
        <taxon>Hexapoda</taxon>
        <taxon>Insecta</taxon>
        <taxon>Pterygota</taxon>
        <taxon>Neoptera</taxon>
        <taxon>Endopterygota</taxon>
        <taxon>Diptera</taxon>
        <taxon>Brachycera</taxon>
        <taxon>Muscomorpha</taxon>
        <taxon>Ephydroidea</taxon>
        <taxon>Drosophilidae</taxon>
        <taxon>Drosophila</taxon>
    </lineage>
</organism>
<feature type="transmembrane region" description="Helical" evidence="9">
    <location>
        <begin position="207"/>
        <end position="227"/>
    </location>
</feature>
<dbReference type="EMBL" id="CH933807">
    <property type="protein sequence ID" value="EDW13037.1"/>
    <property type="molecule type" value="Genomic_DNA"/>
</dbReference>
<feature type="transmembrane region" description="Helical" evidence="9">
    <location>
        <begin position="316"/>
        <end position="338"/>
    </location>
</feature>
<keyword evidence="5" id="KW-0769">Symport</keyword>
<feature type="transmembrane region" description="Helical" evidence="9">
    <location>
        <begin position="61"/>
        <end position="79"/>
    </location>
</feature>
<dbReference type="InterPro" id="IPR000175">
    <property type="entry name" value="Na/ntran_symport"/>
</dbReference>
<evidence type="ECO:0000256" key="7">
    <source>
        <dbReference type="ARBA" id="ARBA00023136"/>
    </source>
</evidence>
<evidence type="ECO:0000256" key="1">
    <source>
        <dbReference type="ARBA" id="ARBA00004141"/>
    </source>
</evidence>
<feature type="transmembrane region" description="Helical" evidence="9">
    <location>
        <begin position="239"/>
        <end position="259"/>
    </location>
</feature>
<evidence type="ECO:0000256" key="3">
    <source>
        <dbReference type="ARBA" id="ARBA00022448"/>
    </source>
</evidence>
<dbReference type="PANTHER" id="PTHR11616">
    <property type="entry name" value="SODIUM/CHLORIDE DEPENDENT TRANSPORTER"/>
    <property type="match status" value="1"/>
</dbReference>
<evidence type="ECO:0000256" key="9">
    <source>
        <dbReference type="SAM" id="Phobius"/>
    </source>
</evidence>
<dbReference type="PRINTS" id="PR00176">
    <property type="entry name" value="NANEUSMPORT"/>
</dbReference>
<dbReference type="Proteomes" id="UP000009192">
    <property type="component" value="Unassembled WGS sequence"/>
</dbReference>
<feature type="transmembrane region" description="Helical" evidence="9">
    <location>
        <begin position="417"/>
        <end position="438"/>
    </location>
</feature>
<feature type="binding site" evidence="8">
    <location>
        <position position="35"/>
    </location>
    <ligand>
        <name>Na(+)</name>
        <dbReference type="ChEBI" id="CHEBI:29101"/>
        <label>1</label>
    </ligand>
</feature>
<feature type="transmembrane region" description="Helical" evidence="9">
    <location>
        <begin position="279"/>
        <end position="304"/>
    </location>
</feature>
<sequence length="598" mass="69163">MVYETSYESGRKPFKPDPNRGKWEKPTDFIYACFGLALKLDLFVISYWFYFDMGLFGMLPYYIYMALYLVPIMVIHSFMGQFSSSGFISSFRVSPFFKGMGYMSLILSLASLLYYGIFAIVPLIFIVHSLRPALPWSCENFVPDKNVTTVCNMSEKAVETLVSSDYDNYNESYSFTLIHVPSTIFFQNHYEGSRDTESYHMSENTSLSWHIVGYSIAVWAIITFIFYKFSETAKFGKLIRYMVIFTLVLLLICMTRFLFLPGALDGIVHYMKPHFEHMFEGGLCMSVVVLQAFGSGWGTIIALSSYNNFKTNIMNYSWIIAFGQTLVYILFGMVTFMLKHYFETIRADTFNSYVEGNWALFLSTASILSTMEFPNFWTILYYTMLLMGSLIVMITQLFSVFTSLFDEFEMLRHRKQEVIFGTLGCLSLASLFFCTTNGAEYFSALSLDAIMTHSLMHLILLLAILWVYGRERFQRDIEFMLGEPFASWKIFILRFIAPLFLLFALVMGIFISSFEHAFSSDIMVTMSLIVVLLSVLFIPGYGVLIMCQNTGSFCNRFRRACRPNDWYPIEMEDRQQYEEVVGNADITHQLYEVTEEVH</sequence>
<keyword evidence="12" id="KW-1185">Reference proteome</keyword>
<keyword evidence="8" id="KW-0915">Sodium</keyword>
<dbReference type="FunCoup" id="B4KF54">
    <property type="interactions" value="14"/>
</dbReference>
<feature type="binding site" evidence="8">
    <location>
        <position position="37"/>
    </location>
    <ligand>
        <name>Na(+)</name>
        <dbReference type="ChEBI" id="CHEBI:29101"/>
        <label>1</label>
    </ligand>
</feature>
<evidence type="ECO:0000313" key="12">
    <source>
        <dbReference type="Proteomes" id="UP000009192"/>
    </source>
</evidence>
<keyword evidence="4 9" id="KW-0812">Transmembrane</keyword>
<dbReference type="Pfam" id="PF00209">
    <property type="entry name" value="SNF"/>
    <property type="match status" value="1"/>
</dbReference>
<keyword evidence="6 9" id="KW-1133">Transmembrane helix</keyword>
<name>B4KF54_DROMO</name>